<dbReference type="GeneID" id="114503930"/>
<evidence type="ECO:0000256" key="8">
    <source>
        <dbReference type="SAM" id="SignalP"/>
    </source>
</evidence>
<dbReference type="Proteomes" id="UP000664940">
    <property type="component" value="Unassembled WGS sequence"/>
</dbReference>
<comment type="subcellular location">
    <subcellularLocation>
        <location evidence="1 7">Secreted</location>
    </subcellularLocation>
</comment>
<reference evidence="13" key="2">
    <citation type="submission" date="2025-04" db="UniProtKB">
        <authorList>
            <consortium name="RefSeq"/>
        </authorList>
    </citation>
    <scope>IDENTIFICATION</scope>
    <source>
        <tissue evidence="13">Muscle</tissue>
    </source>
</reference>
<dbReference type="InterPro" id="IPR051042">
    <property type="entry name" value="Repro_Hormone_Insulin-like"/>
</dbReference>
<proteinExistence type="inferred from homology"/>
<dbReference type="InterPro" id="IPR016179">
    <property type="entry name" value="Insulin-like"/>
</dbReference>
<accession>A0A6J2MB62</accession>
<evidence type="ECO:0000256" key="2">
    <source>
        <dbReference type="ARBA" id="ARBA00009034"/>
    </source>
</evidence>
<dbReference type="GO" id="GO:0005179">
    <property type="term" value="F:hormone activity"/>
    <property type="evidence" value="ECO:0007669"/>
    <property type="project" value="UniProtKB-KW"/>
</dbReference>
<dbReference type="CDD" id="cd04365">
    <property type="entry name" value="IlGF_relaxin_like"/>
    <property type="match status" value="1"/>
</dbReference>
<dbReference type="PROSITE" id="PS00262">
    <property type="entry name" value="INSULIN"/>
    <property type="match status" value="1"/>
</dbReference>
<dbReference type="Gene3D" id="1.10.100.10">
    <property type="entry name" value="Insulin-like"/>
    <property type="match status" value="1"/>
</dbReference>
<reference evidence="10 12" key="1">
    <citation type="journal article" date="2020" name="Nature">
        <title>Six reference-quality genomes reveal evolution of bat adaptations.</title>
        <authorList>
            <person name="Jebb D."/>
            <person name="Huang Z."/>
            <person name="Pippel M."/>
            <person name="Hughes G.M."/>
            <person name="Lavrichenko K."/>
            <person name="Devanna P."/>
            <person name="Winkler S."/>
            <person name="Jermiin L.S."/>
            <person name="Skirmuntt E.C."/>
            <person name="Katzourakis A."/>
            <person name="Burkitt-Gray L."/>
            <person name="Ray D.A."/>
            <person name="Sullivan K.A.M."/>
            <person name="Roscito J.G."/>
            <person name="Kirilenko B.M."/>
            <person name="Davalos L.M."/>
            <person name="Corthals A.P."/>
            <person name="Power M.L."/>
            <person name="Jones G."/>
            <person name="Ransome R.D."/>
            <person name="Dechmann D.K.N."/>
            <person name="Locatelli A.G."/>
            <person name="Puechmaille S.J."/>
            <person name="Fedrigo O."/>
            <person name="Jarvis E.D."/>
            <person name="Hiller M."/>
            <person name="Vernes S.C."/>
            <person name="Myers E.W."/>
            <person name="Teeling E.C."/>
        </authorList>
    </citation>
    <scope>NUCLEOTIDE SEQUENCE [LARGE SCALE GENOMIC DNA]</scope>
    <source>
        <strain evidence="10">Bat1K_MPI-CBG_1</strain>
    </source>
</reference>
<gene>
    <name evidence="13" type="primary">INSL6</name>
    <name evidence="10" type="ORF">HJG60_006809</name>
</gene>
<keyword evidence="11" id="KW-1185">Reference proteome</keyword>
<dbReference type="PANTHER" id="PTHR12004">
    <property type="entry name" value="RELAXIN"/>
    <property type="match status" value="1"/>
</dbReference>
<dbReference type="PRINTS" id="PR00276">
    <property type="entry name" value="INSULINFAMLY"/>
</dbReference>
<keyword evidence="8" id="KW-0732">Signal</keyword>
<feature type="signal peptide" evidence="8">
    <location>
        <begin position="1"/>
        <end position="20"/>
    </location>
</feature>
<dbReference type="CTD" id="11172"/>
<keyword evidence="6" id="KW-1015">Disulfide bond</keyword>
<keyword evidence="4" id="KW-0165">Cleavage on pair of basic residues</keyword>
<dbReference type="EMBL" id="JABVXQ010000002">
    <property type="protein sequence ID" value="KAF6124868.1"/>
    <property type="molecule type" value="Genomic_DNA"/>
</dbReference>
<evidence type="ECO:0000313" key="13">
    <source>
        <dbReference type="RefSeq" id="XP_028377317.1"/>
    </source>
</evidence>
<dbReference type="InterPro" id="IPR036438">
    <property type="entry name" value="Insulin-like_sf"/>
</dbReference>
<comment type="similarity">
    <text evidence="2 7">Belongs to the insulin family.</text>
</comment>
<dbReference type="InterPro" id="IPR022352">
    <property type="entry name" value="Ins/IGF/rlx"/>
</dbReference>
<evidence type="ECO:0000256" key="1">
    <source>
        <dbReference type="ARBA" id="ARBA00004613"/>
    </source>
</evidence>
<dbReference type="OrthoDB" id="9659760at2759"/>
<evidence type="ECO:0000313" key="11">
    <source>
        <dbReference type="Proteomes" id="UP000504628"/>
    </source>
</evidence>
<evidence type="ECO:0000259" key="9">
    <source>
        <dbReference type="SMART" id="SM00078"/>
    </source>
</evidence>
<evidence type="ECO:0000256" key="4">
    <source>
        <dbReference type="ARBA" id="ARBA00022685"/>
    </source>
</evidence>
<sequence length="214" mass="24552">MPRLLRLGLLWLWLVPLRFSQEQSYRSTAKKLCGRHLLERIVKLCGDADWSHFEENIPLKTQLIPQASTKVESLIPGQLKSSQTTSPAWGRGTNAVSTSASQEELINNVEMQSPPEYQNKKANLLPNKTRKFASSQDIDSYVQEIIEYQKKNTNKIKTLRKLIRGNHLQRIRRGYSEKCCLKGCTKEELIIACLPYIDYKNLKKEGASVVTEIY</sequence>
<keyword evidence="3 7" id="KW-0964">Secreted</keyword>
<dbReference type="Pfam" id="PF00049">
    <property type="entry name" value="Insulin"/>
    <property type="match status" value="1"/>
</dbReference>
<dbReference type="AlphaFoldDB" id="A0A6J2MB62"/>
<dbReference type="PANTHER" id="PTHR12004:SF1">
    <property type="entry name" value="INSULIN-LIKE PEPTIDE INSL6"/>
    <property type="match status" value="1"/>
</dbReference>
<evidence type="ECO:0000256" key="6">
    <source>
        <dbReference type="ARBA" id="ARBA00023157"/>
    </source>
</evidence>
<dbReference type="SMART" id="SM00078">
    <property type="entry name" value="IlGF"/>
    <property type="match status" value="1"/>
</dbReference>
<name>A0A6J2MB62_9CHIR</name>
<feature type="domain" description="Insulin-like" evidence="9">
    <location>
        <begin position="30"/>
        <end position="193"/>
    </location>
</feature>
<feature type="chain" id="PRO_5044641695" evidence="8">
    <location>
        <begin position="21"/>
        <end position="214"/>
    </location>
</feature>
<dbReference type="KEGG" id="pdic:114503930"/>
<evidence type="ECO:0000313" key="10">
    <source>
        <dbReference type="EMBL" id="KAF6124868.1"/>
    </source>
</evidence>
<keyword evidence="5" id="KW-0372">Hormone</keyword>
<dbReference type="Proteomes" id="UP000504628">
    <property type="component" value="Chromosome 3"/>
</dbReference>
<dbReference type="InterPro" id="IPR022353">
    <property type="entry name" value="Insulin_CS"/>
</dbReference>
<dbReference type="RefSeq" id="XP_028377317.1">
    <property type="nucleotide sequence ID" value="XM_028521516.2"/>
</dbReference>
<evidence type="ECO:0000313" key="12">
    <source>
        <dbReference type="Proteomes" id="UP000664940"/>
    </source>
</evidence>
<evidence type="ECO:0000256" key="3">
    <source>
        <dbReference type="ARBA" id="ARBA00022525"/>
    </source>
</evidence>
<evidence type="ECO:0000256" key="7">
    <source>
        <dbReference type="RuleBase" id="RU000406"/>
    </source>
</evidence>
<evidence type="ECO:0000256" key="5">
    <source>
        <dbReference type="ARBA" id="ARBA00022702"/>
    </source>
</evidence>
<dbReference type="SUPFAM" id="SSF56994">
    <property type="entry name" value="Insulin-like"/>
    <property type="match status" value="1"/>
</dbReference>
<dbReference type="GO" id="GO:0005576">
    <property type="term" value="C:extracellular region"/>
    <property type="evidence" value="ECO:0007669"/>
    <property type="project" value="UniProtKB-SubCell"/>
</dbReference>
<organism evidence="11 13">
    <name type="scientific">Phyllostomus discolor</name>
    <name type="common">pale spear-nosed bat</name>
    <dbReference type="NCBI Taxonomy" id="89673"/>
    <lineage>
        <taxon>Eukaryota</taxon>
        <taxon>Metazoa</taxon>
        <taxon>Chordata</taxon>
        <taxon>Craniata</taxon>
        <taxon>Vertebrata</taxon>
        <taxon>Euteleostomi</taxon>
        <taxon>Mammalia</taxon>
        <taxon>Eutheria</taxon>
        <taxon>Laurasiatheria</taxon>
        <taxon>Chiroptera</taxon>
        <taxon>Yangochiroptera</taxon>
        <taxon>Phyllostomidae</taxon>
        <taxon>Phyllostominae</taxon>
        <taxon>Phyllostomus</taxon>
    </lineage>
</organism>
<protein>
    <submittedName>
        <fullName evidence="10">Insulin like 6</fullName>
    </submittedName>
    <submittedName>
        <fullName evidence="13">Insulin-like peptide INSL6</fullName>
    </submittedName>
</protein>